<reference evidence="2" key="1">
    <citation type="submission" date="2021-01" db="EMBL/GenBank/DDBJ databases">
        <authorList>
            <consortium name="Genoscope - CEA"/>
            <person name="William W."/>
        </authorList>
    </citation>
    <scope>NUCLEOTIDE SEQUENCE</scope>
</reference>
<dbReference type="Proteomes" id="UP000692954">
    <property type="component" value="Unassembled WGS sequence"/>
</dbReference>
<evidence type="ECO:0000313" key="3">
    <source>
        <dbReference type="Proteomes" id="UP000692954"/>
    </source>
</evidence>
<accession>A0A8S1Q0I9</accession>
<dbReference type="EMBL" id="CAJJDN010000092">
    <property type="protein sequence ID" value="CAD8108755.1"/>
    <property type="molecule type" value="Genomic_DNA"/>
</dbReference>
<keyword evidence="1" id="KW-0175">Coiled coil</keyword>
<protein>
    <submittedName>
        <fullName evidence="2">Uncharacterized protein</fullName>
    </submittedName>
</protein>
<dbReference type="AlphaFoldDB" id="A0A8S1Q0I9"/>
<name>A0A8S1Q0I9_9CILI</name>
<gene>
    <name evidence="2" type="ORF">PSON_ATCC_30995.1.T0920055</name>
</gene>
<evidence type="ECO:0000313" key="2">
    <source>
        <dbReference type="EMBL" id="CAD8108755.1"/>
    </source>
</evidence>
<evidence type="ECO:0000256" key="1">
    <source>
        <dbReference type="SAM" id="Coils"/>
    </source>
</evidence>
<organism evidence="2 3">
    <name type="scientific">Paramecium sonneborni</name>
    <dbReference type="NCBI Taxonomy" id="65129"/>
    <lineage>
        <taxon>Eukaryota</taxon>
        <taxon>Sar</taxon>
        <taxon>Alveolata</taxon>
        <taxon>Ciliophora</taxon>
        <taxon>Intramacronucleata</taxon>
        <taxon>Oligohymenophorea</taxon>
        <taxon>Peniculida</taxon>
        <taxon>Parameciidae</taxon>
        <taxon>Paramecium</taxon>
    </lineage>
</organism>
<proteinExistence type="predicted"/>
<comment type="caution">
    <text evidence="2">The sequence shown here is derived from an EMBL/GenBank/DDBJ whole genome shotgun (WGS) entry which is preliminary data.</text>
</comment>
<feature type="coiled-coil region" evidence="1">
    <location>
        <begin position="48"/>
        <end position="135"/>
    </location>
</feature>
<keyword evidence="3" id="KW-1185">Reference proteome</keyword>
<sequence length="319" mass="38332">MINMIVREYSGFYYCVTNERKLNNRNFNNIRNVALQNLINRQSKMLIKEQQEYKLKVIEDRMEQLETTLLRKVNHLEDRIRSFNQKFERIDELGDRVNDLHSLFDKLKENFDTKLMLQEDKISKANYNINKLKSEDFQQLYNLVKKAFNTTKDLSLEMQNIKTKDIRQSEVLFKQELKQSNILGERLQSPLLHQRMDSYQKSDRMRSITLEKDKGQEQKVKFENEDLELNKLNQKGIFKNDTQKLIDKYQFTLQTKLQNENIQKLSNTKLEVQNSEQCKILTQQQQSLLERTISQDHIPRSKYLNSTNQIKEQLKNLRK</sequence>